<name>V3Z2N9_LOTGI</name>
<feature type="compositionally biased region" description="Polar residues" evidence="1">
    <location>
        <begin position="100"/>
        <end position="127"/>
    </location>
</feature>
<proteinExistence type="predicted"/>
<dbReference type="Gene3D" id="1.10.418.10">
    <property type="entry name" value="Calponin-like domain"/>
    <property type="match status" value="1"/>
</dbReference>
<dbReference type="InterPro" id="IPR039041">
    <property type="entry name" value="Nav/unc-53"/>
</dbReference>
<dbReference type="PANTHER" id="PTHR12784">
    <property type="entry name" value="STEERIN"/>
    <property type="match status" value="1"/>
</dbReference>
<evidence type="ECO:0000313" key="4">
    <source>
        <dbReference type="Proteomes" id="UP000030746"/>
    </source>
</evidence>
<dbReference type="OrthoDB" id="2161974at2759"/>
<dbReference type="CTD" id="20240843"/>
<dbReference type="STRING" id="225164.V3Z2N9"/>
<dbReference type="GeneID" id="20240843"/>
<keyword evidence="4" id="KW-1185">Reference proteome</keyword>
<dbReference type="AlphaFoldDB" id="V3Z2N9"/>
<dbReference type="HOGENOM" id="CLU_1157564_0_0_1"/>
<dbReference type="InterPro" id="IPR036872">
    <property type="entry name" value="CH_dom_sf"/>
</dbReference>
<feature type="region of interest" description="Disordered" evidence="1">
    <location>
        <begin position="87"/>
        <end position="192"/>
    </location>
</feature>
<dbReference type="PROSITE" id="PS50021">
    <property type="entry name" value="CH"/>
    <property type="match status" value="1"/>
</dbReference>
<dbReference type="Proteomes" id="UP000030746">
    <property type="component" value="Unassembled WGS sequence"/>
</dbReference>
<dbReference type="GO" id="GO:0022008">
    <property type="term" value="P:neurogenesis"/>
    <property type="evidence" value="ECO:0007669"/>
    <property type="project" value="InterPro"/>
</dbReference>
<gene>
    <name evidence="3" type="ORF">LOTGIDRAFT_168332</name>
</gene>
<feature type="region of interest" description="Disordered" evidence="1">
    <location>
        <begin position="211"/>
        <end position="240"/>
    </location>
</feature>
<dbReference type="KEGG" id="lgi:LOTGIDRAFT_168332"/>
<feature type="compositionally biased region" description="Polar residues" evidence="1">
    <location>
        <begin position="140"/>
        <end position="157"/>
    </location>
</feature>
<protein>
    <recommendedName>
        <fullName evidence="2">Calponin-homology (CH) domain-containing protein</fullName>
    </recommendedName>
</protein>
<accession>V3Z2N9</accession>
<evidence type="ECO:0000259" key="2">
    <source>
        <dbReference type="PROSITE" id="PS50021"/>
    </source>
</evidence>
<organism evidence="3 4">
    <name type="scientific">Lottia gigantea</name>
    <name type="common">Giant owl limpet</name>
    <dbReference type="NCBI Taxonomy" id="225164"/>
    <lineage>
        <taxon>Eukaryota</taxon>
        <taxon>Metazoa</taxon>
        <taxon>Spiralia</taxon>
        <taxon>Lophotrochozoa</taxon>
        <taxon>Mollusca</taxon>
        <taxon>Gastropoda</taxon>
        <taxon>Patellogastropoda</taxon>
        <taxon>Lottioidea</taxon>
        <taxon>Lottiidae</taxon>
        <taxon>Lottia</taxon>
    </lineage>
</organism>
<feature type="compositionally biased region" description="Polar residues" evidence="1">
    <location>
        <begin position="170"/>
        <end position="180"/>
    </location>
</feature>
<feature type="compositionally biased region" description="Low complexity" evidence="1">
    <location>
        <begin position="158"/>
        <end position="169"/>
    </location>
</feature>
<feature type="compositionally biased region" description="Polar residues" evidence="1">
    <location>
        <begin position="230"/>
        <end position="240"/>
    </location>
</feature>
<dbReference type="InterPro" id="IPR001715">
    <property type="entry name" value="CH_dom"/>
</dbReference>
<dbReference type="SUPFAM" id="SSF47576">
    <property type="entry name" value="Calponin-homology domain, CH-domain"/>
    <property type="match status" value="1"/>
</dbReference>
<evidence type="ECO:0000256" key="1">
    <source>
        <dbReference type="SAM" id="MobiDB-lite"/>
    </source>
</evidence>
<reference evidence="3 4" key="1">
    <citation type="journal article" date="2013" name="Nature">
        <title>Insights into bilaterian evolution from three spiralian genomes.</title>
        <authorList>
            <person name="Simakov O."/>
            <person name="Marletaz F."/>
            <person name="Cho S.J."/>
            <person name="Edsinger-Gonzales E."/>
            <person name="Havlak P."/>
            <person name="Hellsten U."/>
            <person name="Kuo D.H."/>
            <person name="Larsson T."/>
            <person name="Lv J."/>
            <person name="Arendt D."/>
            <person name="Savage R."/>
            <person name="Osoegawa K."/>
            <person name="de Jong P."/>
            <person name="Grimwood J."/>
            <person name="Chapman J.A."/>
            <person name="Shapiro H."/>
            <person name="Aerts A."/>
            <person name="Otillar R.P."/>
            <person name="Terry A.Y."/>
            <person name="Boore J.L."/>
            <person name="Grigoriev I.V."/>
            <person name="Lindberg D.R."/>
            <person name="Seaver E.C."/>
            <person name="Weisblat D.A."/>
            <person name="Putnam N.H."/>
            <person name="Rokhsar D.S."/>
        </authorList>
    </citation>
    <scope>NUCLEOTIDE SEQUENCE [LARGE SCALE GENOMIC DNA]</scope>
</reference>
<evidence type="ECO:0000313" key="3">
    <source>
        <dbReference type="EMBL" id="ESO84843.1"/>
    </source>
</evidence>
<sequence length="240" mass="26260">MLQVPQGNRDIPSIFDTANDKIKDIKLKPKNSAQMVDNINACLSFLSSLGVCVEGISAKDIKEGNLKAILGLFFSLSRYKQQQKSQLAAQKSAAAEQDRINQTPTPQHSHLDTGQSGQPSHPSTAQLNGGEALSRLPSPFKNNNKNSANTPTKDSQGSNVPVSNANVSSRKQSSQGAHSTSNEKARSHQNQQNNILQVTSATRMSIFYHLQSQTNPKYKPKDKSGFLHKQNPQNQIDQNE</sequence>
<feature type="domain" description="Calponin-homology (CH)" evidence="2">
    <location>
        <begin position="1"/>
        <end position="81"/>
    </location>
</feature>
<dbReference type="PANTHER" id="PTHR12784:SF28">
    <property type="entry name" value="PROTEIN SICKIE"/>
    <property type="match status" value="1"/>
</dbReference>
<dbReference type="EMBL" id="KB203382">
    <property type="protein sequence ID" value="ESO84843.1"/>
    <property type="molecule type" value="Genomic_DNA"/>
</dbReference>
<dbReference type="RefSeq" id="XP_009064463.1">
    <property type="nucleotide sequence ID" value="XM_009066215.1"/>
</dbReference>
<dbReference type="OMA" id="KCAGQVN"/>